<dbReference type="AlphaFoldDB" id="A0A2K1IN47"/>
<dbReference type="Gramene" id="Pp3c22_11654V3.8">
    <property type="protein sequence ID" value="Pp3c22_11654V3.8"/>
    <property type="gene ID" value="Pp3c22_11654"/>
</dbReference>
<accession>A0A2K1IN47</accession>
<dbReference type="EnsemblPlants" id="Pp3c22_11654V3.6">
    <property type="protein sequence ID" value="Pp3c22_11654V3.6"/>
    <property type="gene ID" value="Pp3c22_11654"/>
</dbReference>
<dbReference type="EnsemblPlants" id="Pp3c22_11654V3.1">
    <property type="protein sequence ID" value="Pp3c22_11654V3.1"/>
    <property type="gene ID" value="Pp3c22_11654"/>
</dbReference>
<reference evidence="1 3" key="2">
    <citation type="journal article" date="2018" name="Plant J.">
        <title>The Physcomitrella patens chromosome-scale assembly reveals moss genome structure and evolution.</title>
        <authorList>
            <person name="Lang D."/>
            <person name="Ullrich K.K."/>
            <person name="Murat F."/>
            <person name="Fuchs J."/>
            <person name="Jenkins J."/>
            <person name="Haas F.B."/>
            <person name="Piednoel M."/>
            <person name="Gundlach H."/>
            <person name="Van Bel M."/>
            <person name="Meyberg R."/>
            <person name="Vives C."/>
            <person name="Morata J."/>
            <person name="Symeonidi A."/>
            <person name="Hiss M."/>
            <person name="Muchero W."/>
            <person name="Kamisugi Y."/>
            <person name="Saleh O."/>
            <person name="Blanc G."/>
            <person name="Decker E.L."/>
            <person name="van Gessel N."/>
            <person name="Grimwood J."/>
            <person name="Hayes R.D."/>
            <person name="Graham S.W."/>
            <person name="Gunter L.E."/>
            <person name="McDaniel S.F."/>
            <person name="Hoernstein S.N.W."/>
            <person name="Larsson A."/>
            <person name="Li F.W."/>
            <person name="Perroud P.F."/>
            <person name="Phillips J."/>
            <person name="Ranjan P."/>
            <person name="Rokshar D.S."/>
            <person name="Rothfels C.J."/>
            <person name="Schneider L."/>
            <person name="Shu S."/>
            <person name="Stevenson D.W."/>
            <person name="Thummler F."/>
            <person name="Tillich M."/>
            <person name="Villarreal Aguilar J.C."/>
            <person name="Widiez T."/>
            <person name="Wong G.K."/>
            <person name="Wymore A."/>
            <person name="Zhang Y."/>
            <person name="Zimmer A.D."/>
            <person name="Quatrano R.S."/>
            <person name="Mayer K.F.X."/>
            <person name="Goodstein D."/>
            <person name="Casacuberta J.M."/>
            <person name="Vandepoele K."/>
            <person name="Reski R."/>
            <person name="Cuming A.C."/>
            <person name="Tuskan G.A."/>
            <person name="Maumus F."/>
            <person name="Salse J."/>
            <person name="Schmutz J."/>
            <person name="Rensing S.A."/>
        </authorList>
    </citation>
    <scope>NUCLEOTIDE SEQUENCE [LARGE SCALE GENOMIC DNA]</scope>
    <source>
        <strain evidence="2 3">cv. Gransden 2004</strain>
    </source>
</reference>
<protein>
    <submittedName>
        <fullName evidence="1 2">Uncharacterized protein</fullName>
    </submittedName>
</protein>
<dbReference type="EnsemblPlants" id="Pp3c22_11654V3.8">
    <property type="protein sequence ID" value="Pp3c22_11654V3.8"/>
    <property type="gene ID" value="Pp3c22_11654"/>
</dbReference>
<proteinExistence type="predicted"/>
<dbReference type="Gramene" id="Pp3c22_11654V3.6">
    <property type="protein sequence ID" value="Pp3c22_11654V3.6"/>
    <property type="gene ID" value="Pp3c22_11654"/>
</dbReference>
<dbReference type="Gramene" id="Pp3c22_11654V3.5">
    <property type="protein sequence ID" value="Pp3c22_11654V3.5"/>
    <property type="gene ID" value="Pp3c22_11654"/>
</dbReference>
<dbReference type="EnsemblPlants" id="Pp3c22_11654V3.5">
    <property type="protein sequence ID" value="Pp3c22_11654V3.5"/>
    <property type="gene ID" value="Pp3c22_11654"/>
</dbReference>
<organism evidence="1">
    <name type="scientific">Physcomitrium patens</name>
    <name type="common">Spreading-leaved earth moss</name>
    <name type="synonym">Physcomitrella patens</name>
    <dbReference type="NCBI Taxonomy" id="3218"/>
    <lineage>
        <taxon>Eukaryota</taxon>
        <taxon>Viridiplantae</taxon>
        <taxon>Streptophyta</taxon>
        <taxon>Embryophyta</taxon>
        <taxon>Bryophyta</taxon>
        <taxon>Bryophytina</taxon>
        <taxon>Bryopsida</taxon>
        <taxon>Funariidae</taxon>
        <taxon>Funariales</taxon>
        <taxon>Funariaceae</taxon>
        <taxon>Physcomitrium</taxon>
    </lineage>
</organism>
<dbReference type="EnsemblPlants" id="Pp3c22_11654V3.4">
    <property type="protein sequence ID" value="Pp3c22_11654V3.4"/>
    <property type="gene ID" value="Pp3c22_11654"/>
</dbReference>
<evidence type="ECO:0000313" key="1">
    <source>
        <dbReference type="EMBL" id="PNR30706.1"/>
    </source>
</evidence>
<dbReference type="Gramene" id="Pp3c22_11654V3.1">
    <property type="protein sequence ID" value="Pp3c22_11654V3.1"/>
    <property type="gene ID" value="Pp3c22_11654"/>
</dbReference>
<sequence length="93" mass="10614">MPLANFGKTCGRVRSCHTGSQTDLASSRILMKLFTMFSFIKAAHQYFRMGLLIETTHNYLHDEFLAMHRSLHSVYVVEKTGSAWTHWLAGADH</sequence>
<dbReference type="EMBL" id="ABEU02000022">
    <property type="protein sequence ID" value="PNR30706.1"/>
    <property type="molecule type" value="Genomic_DNA"/>
</dbReference>
<dbReference type="Proteomes" id="UP000006727">
    <property type="component" value="Chromosome 22"/>
</dbReference>
<dbReference type="Gramene" id="Pp3c22_11654V3.4">
    <property type="protein sequence ID" value="Pp3c22_11654V3.4"/>
    <property type="gene ID" value="Pp3c22_11654"/>
</dbReference>
<dbReference type="Gramene" id="Pp3c22_11654V3.2">
    <property type="protein sequence ID" value="Pp3c22_11654V3.2"/>
    <property type="gene ID" value="Pp3c22_11654"/>
</dbReference>
<dbReference type="EnsemblPlants" id="Pp3c22_11654V3.3">
    <property type="protein sequence ID" value="Pp3c22_11654V3.3"/>
    <property type="gene ID" value="Pp3c22_11654"/>
</dbReference>
<keyword evidence="3" id="KW-1185">Reference proteome</keyword>
<name>A0A2K1IN47_PHYPA</name>
<dbReference type="Gramene" id="Pp3c22_11654V3.3">
    <property type="protein sequence ID" value="Pp3c22_11654V3.3"/>
    <property type="gene ID" value="Pp3c22_11654"/>
</dbReference>
<gene>
    <name evidence="1" type="ORF">PHYPA_027022</name>
</gene>
<dbReference type="InParanoid" id="A0A2K1IN47"/>
<evidence type="ECO:0000313" key="3">
    <source>
        <dbReference type="Proteomes" id="UP000006727"/>
    </source>
</evidence>
<dbReference type="Gramene" id="Pp3c22_11654V3.7">
    <property type="protein sequence ID" value="Pp3c22_11654V3.7"/>
    <property type="gene ID" value="Pp3c22_11654"/>
</dbReference>
<reference evidence="2" key="3">
    <citation type="submission" date="2020-12" db="UniProtKB">
        <authorList>
            <consortium name="EnsemblPlants"/>
        </authorList>
    </citation>
    <scope>IDENTIFICATION</scope>
</reference>
<dbReference type="EnsemblPlants" id="Pp3c22_11654V3.2">
    <property type="protein sequence ID" value="Pp3c22_11654V3.2"/>
    <property type="gene ID" value="Pp3c22_11654"/>
</dbReference>
<evidence type="ECO:0000313" key="2">
    <source>
        <dbReference type="EnsemblPlants" id="Pp3c22_11654V3.1"/>
    </source>
</evidence>
<dbReference type="EnsemblPlants" id="Pp3c22_11654V3.7">
    <property type="protein sequence ID" value="Pp3c22_11654V3.7"/>
    <property type="gene ID" value="Pp3c22_11654"/>
</dbReference>
<reference evidence="1 3" key="1">
    <citation type="journal article" date="2008" name="Science">
        <title>The Physcomitrella genome reveals evolutionary insights into the conquest of land by plants.</title>
        <authorList>
            <person name="Rensing S."/>
            <person name="Lang D."/>
            <person name="Zimmer A."/>
            <person name="Terry A."/>
            <person name="Salamov A."/>
            <person name="Shapiro H."/>
            <person name="Nishiyama T."/>
            <person name="Perroud P.-F."/>
            <person name="Lindquist E."/>
            <person name="Kamisugi Y."/>
            <person name="Tanahashi T."/>
            <person name="Sakakibara K."/>
            <person name="Fujita T."/>
            <person name="Oishi K."/>
            <person name="Shin-I T."/>
            <person name="Kuroki Y."/>
            <person name="Toyoda A."/>
            <person name="Suzuki Y."/>
            <person name="Hashimoto A."/>
            <person name="Yamaguchi K."/>
            <person name="Sugano A."/>
            <person name="Kohara Y."/>
            <person name="Fujiyama A."/>
            <person name="Anterola A."/>
            <person name="Aoki S."/>
            <person name="Ashton N."/>
            <person name="Barbazuk W.B."/>
            <person name="Barker E."/>
            <person name="Bennetzen J."/>
            <person name="Bezanilla M."/>
            <person name="Blankenship R."/>
            <person name="Cho S.H."/>
            <person name="Dutcher S."/>
            <person name="Estelle M."/>
            <person name="Fawcett J.A."/>
            <person name="Gundlach H."/>
            <person name="Hanada K."/>
            <person name="Heyl A."/>
            <person name="Hicks K.A."/>
            <person name="Hugh J."/>
            <person name="Lohr M."/>
            <person name="Mayer K."/>
            <person name="Melkozernov A."/>
            <person name="Murata T."/>
            <person name="Nelson D."/>
            <person name="Pils B."/>
            <person name="Prigge M."/>
            <person name="Reiss B."/>
            <person name="Renner T."/>
            <person name="Rombauts S."/>
            <person name="Rushton P."/>
            <person name="Sanderfoot A."/>
            <person name="Schween G."/>
            <person name="Shiu S.-H."/>
            <person name="Stueber K."/>
            <person name="Theodoulou F.L."/>
            <person name="Tu H."/>
            <person name="Van de Peer Y."/>
            <person name="Verrier P.J."/>
            <person name="Waters E."/>
            <person name="Wood A."/>
            <person name="Yang L."/>
            <person name="Cove D."/>
            <person name="Cuming A."/>
            <person name="Hasebe M."/>
            <person name="Lucas S."/>
            <person name="Mishler D.B."/>
            <person name="Reski R."/>
            <person name="Grigoriev I."/>
            <person name="Quatrano R.S."/>
            <person name="Boore J.L."/>
        </authorList>
    </citation>
    <scope>NUCLEOTIDE SEQUENCE [LARGE SCALE GENOMIC DNA]</scope>
    <source>
        <strain evidence="2 3">cv. Gransden 2004</strain>
    </source>
</reference>